<dbReference type="EMBL" id="UINC01089007">
    <property type="protein sequence ID" value="SVC39731.1"/>
    <property type="molecule type" value="Genomic_DNA"/>
</dbReference>
<proteinExistence type="predicted"/>
<organism evidence="1">
    <name type="scientific">marine metagenome</name>
    <dbReference type="NCBI Taxonomy" id="408172"/>
    <lineage>
        <taxon>unclassified sequences</taxon>
        <taxon>metagenomes</taxon>
        <taxon>ecological metagenomes</taxon>
    </lineage>
</organism>
<reference evidence="1" key="1">
    <citation type="submission" date="2018-05" db="EMBL/GenBank/DDBJ databases">
        <authorList>
            <person name="Lanie J.A."/>
            <person name="Ng W.-L."/>
            <person name="Kazmierczak K.M."/>
            <person name="Andrzejewski T.M."/>
            <person name="Davidsen T.M."/>
            <person name="Wayne K.J."/>
            <person name="Tettelin H."/>
            <person name="Glass J.I."/>
            <person name="Rusch D."/>
            <person name="Podicherti R."/>
            <person name="Tsui H.-C.T."/>
            <person name="Winkler M.E."/>
        </authorList>
    </citation>
    <scope>NUCLEOTIDE SEQUENCE</scope>
</reference>
<gene>
    <name evidence="1" type="ORF">METZ01_LOCUS292585</name>
</gene>
<dbReference type="AlphaFoldDB" id="A0A382LXV0"/>
<evidence type="ECO:0000313" key="1">
    <source>
        <dbReference type="EMBL" id="SVC39731.1"/>
    </source>
</evidence>
<name>A0A382LXV0_9ZZZZ</name>
<protein>
    <submittedName>
        <fullName evidence="1">Uncharacterized protein</fullName>
    </submittedName>
</protein>
<sequence>MFNPTKYTAYYLIKNNTIIKIRPHFFQDT</sequence>
<accession>A0A382LXV0</accession>